<dbReference type="STRING" id="543877.AM2010_431"/>
<keyword evidence="3" id="KW-0812">Transmembrane</keyword>
<evidence type="ECO:0000313" key="4">
    <source>
        <dbReference type="EMBL" id="AKM06518.1"/>
    </source>
</evidence>
<keyword evidence="3" id="KW-1133">Transmembrane helix</keyword>
<keyword evidence="5" id="KW-1185">Reference proteome</keyword>
<gene>
    <name evidence="4" type="ORF">AM2010_431</name>
</gene>
<protein>
    <submittedName>
        <fullName evidence="4">Uncharacterized protein</fullName>
    </submittedName>
</protein>
<name>A0A0G3X855_9SPHN</name>
<accession>A0A0G3X855</accession>
<proteinExistence type="predicted"/>
<dbReference type="PATRIC" id="fig|543877.4.peg.434"/>
<dbReference type="Proteomes" id="UP000037643">
    <property type="component" value="Chromosome"/>
</dbReference>
<evidence type="ECO:0000256" key="2">
    <source>
        <dbReference type="SAM" id="MobiDB-lite"/>
    </source>
</evidence>
<dbReference type="AlphaFoldDB" id="A0A0G3X855"/>
<reference evidence="4 5" key="1">
    <citation type="submission" date="2015-06" db="EMBL/GenBank/DDBJ databases">
        <authorList>
            <person name="Kim K.M."/>
        </authorList>
    </citation>
    <scope>NUCLEOTIDE SEQUENCE [LARGE SCALE GENOMIC DNA]</scope>
    <source>
        <strain evidence="4 5">KCTC 22370</strain>
    </source>
</reference>
<keyword evidence="1" id="KW-0175">Coiled coil</keyword>
<feature type="region of interest" description="Disordered" evidence="2">
    <location>
        <begin position="126"/>
        <end position="169"/>
    </location>
</feature>
<evidence type="ECO:0000313" key="5">
    <source>
        <dbReference type="Proteomes" id="UP000037643"/>
    </source>
</evidence>
<keyword evidence="3" id="KW-0472">Membrane</keyword>
<organism evidence="4 5">
    <name type="scientific">Pelagerythrobacter marensis</name>
    <dbReference type="NCBI Taxonomy" id="543877"/>
    <lineage>
        <taxon>Bacteria</taxon>
        <taxon>Pseudomonadati</taxon>
        <taxon>Pseudomonadota</taxon>
        <taxon>Alphaproteobacteria</taxon>
        <taxon>Sphingomonadales</taxon>
        <taxon>Erythrobacteraceae</taxon>
        <taxon>Pelagerythrobacter</taxon>
    </lineage>
</organism>
<evidence type="ECO:0000256" key="3">
    <source>
        <dbReference type="SAM" id="Phobius"/>
    </source>
</evidence>
<feature type="transmembrane region" description="Helical" evidence="3">
    <location>
        <begin position="12"/>
        <end position="32"/>
    </location>
</feature>
<dbReference type="KEGG" id="amx:AM2010_431"/>
<feature type="coiled-coil region" evidence="1">
    <location>
        <begin position="30"/>
        <end position="57"/>
    </location>
</feature>
<dbReference type="EMBL" id="CP011805">
    <property type="protein sequence ID" value="AKM06518.1"/>
    <property type="molecule type" value="Genomic_DNA"/>
</dbReference>
<evidence type="ECO:0000256" key="1">
    <source>
        <dbReference type="SAM" id="Coils"/>
    </source>
</evidence>
<sequence>MIGGSRLRQIGWAVVLGVCLAAFVVLTFRVNAVKSEVRLAERQIVALEREKLMLETEFETRANQRQLADWNRVEFGYQAPRSDQYLDSERQLAALGLPRAVDAPDPIRVARARQSEEVELAAMVSPLTGKPAQSAGSGDGRQEMAAPRSLAERLSDGTRLGASLAEVAE</sequence>